<comment type="subcellular location">
    <subcellularLocation>
        <location evidence="2">Cell membrane</location>
        <topology evidence="2">Lipid-anchor</topology>
    </subcellularLocation>
</comment>
<protein>
    <submittedName>
        <fullName evidence="11">Phosphate ABC transporter substrate-binding protein</fullName>
    </submittedName>
</protein>
<evidence type="ECO:0000256" key="2">
    <source>
        <dbReference type="ARBA" id="ARBA00004193"/>
    </source>
</evidence>
<keyword evidence="12" id="KW-1185">Reference proteome</keyword>
<keyword evidence="5" id="KW-0813">Transport</keyword>
<evidence type="ECO:0000256" key="9">
    <source>
        <dbReference type="SAM" id="Phobius"/>
    </source>
</evidence>
<evidence type="ECO:0000313" key="11">
    <source>
        <dbReference type="EMBL" id="TGE38448.1"/>
    </source>
</evidence>
<gene>
    <name evidence="11" type="ORF">E4K67_10930</name>
</gene>
<feature type="transmembrane region" description="Helical" evidence="9">
    <location>
        <begin position="12"/>
        <end position="30"/>
    </location>
</feature>
<sequence length="528" mass="58427">MKSNKKYLGTSLATQMIILPFLLTIGMIIVSSITDGLRLYELGSDARKLILLSIAFFGSLIIGIIVGYIFVKLSKHKPNSAKERYLIAIVPILYALVFAVLALAFSRGNFNSGWWGVYALKNPMLLIIGLGLSLSGLHFIIPVAELMGYMGFLIGIILSEWTAKTAADSSLSRNFKAVLVLLCIFVLAFSGITTRKVIDDGTTELLYGKSTVGSDLTEFDLIDKAPFKENNGLAKLDKPANLQFEELDSMPRLDGATAAYPVYASFVEAVYKGLGEYYLANRNKNDKDVSTAFVASEKFPLDLVKCSKTGTAYERLIAGQTDIIFVAEPSKAHLEAIKAKGDEFVLTPIGSEAFVFFTNSKNPVEDLTIKQIQDIYTGKITRWKEVGGQWNRILPYQRPENSGSQTVMQNKVMTGITMLEQTKETYAGGMGEIISEVAGYKNAKNAIGYSFMYYSTQMIKNNQIKYLSIDGIKPTPETVRNKTYPFTVPVYAVSLKSNQKENISRFLSWVLSEEGQSLVEKTGYVRAK</sequence>
<feature type="domain" description="PBP" evidence="10">
    <location>
        <begin position="304"/>
        <end position="514"/>
    </location>
</feature>
<evidence type="ECO:0000313" key="12">
    <source>
        <dbReference type="Proteomes" id="UP000298460"/>
    </source>
</evidence>
<comment type="subunit">
    <text evidence="4">The complex is composed of two ATP-binding proteins (PstB), two transmembrane proteins (PstC and PstA) and a solute-binding protein (PstS).</text>
</comment>
<comment type="caution">
    <text evidence="11">The sequence shown here is derived from an EMBL/GenBank/DDBJ whole genome shotgun (WGS) entry which is preliminary data.</text>
</comment>
<keyword evidence="8" id="KW-0449">Lipoprotein</keyword>
<dbReference type="OrthoDB" id="9790048at2"/>
<keyword evidence="7" id="KW-0564">Palmitate</keyword>
<dbReference type="PANTHER" id="PTHR30570">
    <property type="entry name" value="PERIPLASMIC PHOSPHATE BINDING COMPONENT OF PHOSPHATE ABC TRANSPORTER"/>
    <property type="match status" value="1"/>
</dbReference>
<dbReference type="InterPro" id="IPR024370">
    <property type="entry name" value="PBP_domain"/>
</dbReference>
<dbReference type="PANTHER" id="PTHR30570:SF1">
    <property type="entry name" value="PHOSPHATE-BINDING PROTEIN PSTS"/>
    <property type="match status" value="1"/>
</dbReference>
<proteinExistence type="inferred from homology"/>
<dbReference type="Proteomes" id="UP000298460">
    <property type="component" value="Unassembled WGS sequence"/>
</dbReference>
<name>A0A4Z0R6I7_9FIRM</name>
<evidence type="ECO:0000256" key="5">
    <source>
        <dbReference type="ARBA" id="ARBA00022592"/>
    </source>
</evidence>
<comment type="similarity">
    <text evidence="3">Belongs to the PstS family.</text>
</comment>
<keyword evidence="9" id="KW-1133">Transmembrane helix</keyword>
<dbReference type="EMBL" id="SPQQ01000003">
    <property type="protein sequence ID" value="TGE38448.1"/>
    <property type="molecule type" value="Genomic_DNA"/>
</dbReference>
<dbReference type="GO" id="GO:0005886">
    <property type="term" value="C:plasma membrane"/>
    <property type="evidence" value="ECO:0007669"/>
    <property type="project" value="UniProtKB-SubCell"/>
</dbReference>
<keyword evidence="5" id="KW-0592">Phosphate transport</keyword>
<evidence type="ECO:0000256" key="4">
    <source>
        <dbReference type="ARBA" id="ARBA00011529"/>
    </source>
</evidence>
<evidence type="ECO:0000256" key="8">
    <source>
        <dbReference type="ARBA" id="ARBA00023288"/>
    </source>
</evidence>
<reference evidence="11 12" key="1">
    <citation type="submission" date="2019-03" db="EMBL/GenBank/DDBJ databases">
        <title>Draft Genome Sequence of Desulfosporosinus fructosivorans Strain 63.6F, Isolated from Marine Sediment in the Baltic Sea.</title>
        <authorList>
            <person name="Hausmann B."/>
            <person name="Vandieken V."/>
            <person name="Pjevac P."/>
            <person name="Schreck K."/>
            <person name="Herbold C.W."/>
            <person name="Loy A."/>
        </authorList>
    </citation>
    <scope>NUCLEOTIDE SEQUENCE [LARGE SCALE GENOMIC DNA]</scope>
    <source>
        <strain evidence="11 12">63.6F</strain>
    </source>
</reference>
<keyword evidence="9" id="KW-0812">Transmembrane</keyword>
<evidence type="ECO:0000256" key="6">
    <source>
        <dbReference type="ARBA" id="ARBA00022729"/>
    </source>
</evidence>
<dbReference type="Pfam" id="PF12849">
    <property type="entry name" value="PBP_like_2"/>
    <property type="match status" value="1"/>
</dbReference>
<keyword evidence="6" id="KW-0732">Signal</keyword>
<dbReference type="RefSeq" id="WP_135546513.1">
    <property type="nucleotide sequence ID" value="NZ_SPQQ01000003.1"/>
</dbReference>
<comment type="function">
    <text evidence="1">Part of the ABC transporter complex PstSACB involved in phosphate import.</text>
</comment>
<dbReference type="AlphaFoldDB" id="A0A4Z0R6I7"/>
<evidence type="ECO:0000256" key="3">
    <source>
        <dbReference type="ARBA" id="ARBA00008725"/>
    </source>
</evidence>
<keyword evidence="9" id="KW-0472">Membrane</keyword>
<organism evidence="11 12">
    <name type="scientific">Desulfosporosinus fructosivorans</name>
    <dbReference type="NCBI Taxonomy" id="2018669"/>
    <lineage>
        <taxon>Bacteria</taxon>
        <taxon>Bacillati</taxon>
        <taxon>Bacillota</taxon>
        <taxon>Clostridia</taxon>
        <taxon>Eubacteriales</taxon>
        <taxon>Desulfitobacteriaceae</taxon>
        <taxon>Desulfosporosinus</taxon>
    </lineage>
</organism>
<dbReference type="GO" id="GO:0006817">
    <property type="term" value="P:phosphate ion transport"/>
    <property type="evidence" value="ECO:0007669"/>
    <property type="project" value="UniProtKB-KW"/>
</dbReference>
<feature type="transmembrane region" description="Helical" evidence="9">
    <location>
        <begin position="125"/>
        <end position="154"/>
    </location>
</feature>
<dbReference type="InterPro" id="IPR050811">
    <property type="entry name" value="Phosphate_ABC_transporter"/>
</dbReference>
<feature type="transmembrane region" description="Helical" evidence="9">
    <location>
        <begin position="50"/>
        <end position="73"/>
    </location>
</feature>
<feature type="transmembrane region" description="Helical" evidence="9">
    <location>
        <begin position="175"/>
        <end position="192"/>
    </location>
</feature>
<accession>A0A4Z0R6I7</accession>
<dbReference type="SUPFAM" id="SSF53850">
    <property type="entry name" value="Periplasmic binding protein-like II"/>
    <property type="match status" value="1"/>
</dbReference>
<evidence type="ECO:0000256" key="1">
    <source>
        <dbReference type="ARBA" id="ARBA00002841"/>
    </source>
</evidence>
<evidence type="ECO:0000256" key="7">
    <source>
        <dbReference type="ARBA" id="ARBA00023139"/>
    </source>
</evidence>
<evidence type="ECO:0000259" key="10">
    <source>
        <dbReference type="Pfam" id="PF12849"/>
    </source>
</evidence>
<feature type="transmembrane region" description="Helical" evidence="9">
    <location>
        <begin position="85"/>
        <end position="105"/>
    </location>
</feature>
<dbReference type="Gene3D" id="3.40.190.10">
    <property type="entry name" value="Periplasmic binding protein-like II"/>
    <property type="match status" value="2"/>
</dbReference>